<keyword evidence="3" id="KW-1185">Reference proteome</keyword>
<gene>
    <name evidence="2" type="ORF">ACFPFX_11270</name>
</gene>
<dbReference type="InterPro" id="IPR031038">
    <property type="entry name" value="Chori_FkbO_Hyg5"/>
</dbReference>
<evidence type="ECO:0000313" key="3">
    <source>
        <dbReference type="Proteomes" id="UP001595834"/>
    </source>
</evidence>
<accession>A0ABV9UKV0</accession>
<dbReference type="InterPro" id="IPR049368">
    <property type="entry name" value="FkbO_Hyg5-like_N"/>
</dbReference>
<dbReference type="CDD" id="cd06153">
    <property type="entry name" value="YjgF_YER057c_UK114_like_5"/>
    <property type="match status" value="1"/>
</dbReference>
<dbReference type="RefSeq" id="WP_344380195.1">
    <property type="nucleotide sequence ID" value="NZ_BAAASQ010000038.1"/>
</dbReference>
<dbReference type="InterPro" id="IPR035959">
    <property type="entry name" value="RutC-like_sf"/>
</dbReference>
<protein>
    <submittedName>
        <fullName evidence="2">FkbO/Hyg5 family chorismatase</fullName>
    </submittedName>
</protein>
<dbReference type="Pfam" id="PF21168">
    <property type="entry name" value="FkbO_Hyg5-like_N"/>
    <property type="match status" value="1"/>
</dbReference>
<evidence type="ECO:0000259" key="1">
    <source>
        <dbReference type="Pfam" id="PF21168"/>
    </source>
</evidence>
<reference evidence="3" key="1">
    <citation type="journal article" date="2019" name="Int. J. Syst. Evol. Microbiol.">
        <title>The Global Catalogue of Microorganisms (GCM) 10K type strain sequencing project: providing services to taxonomists for standard genome sequencing and annotation.</title>
        <authorList>
            <consortium name="The Broad Institute Genomics Platform"/>
            <consortium name="The Broad Institute Genome Sequencing Center for Infectious Disease"/>
            <person name="Wu L."/>
            <person name="Ma J."/>
        </authorList>
    </citation>
    <scope>NUCLEOTIDE SEQUENCE [LARGE SCALE GENOMIC DNA]</scope>
    <source>
        <strain evidence="3">CCM 7224</strain>
    </source>
</reference>
<dbReference type="SUPFAM" id="SSF55298">
    <property type="entry name" value="YjgF-like"/>
    <property type="match status" value="1"/>
</dbReference>
<feature type="domain" description="Chorismatase FkbO/Hyg5-like N-terminal" evidence="1">
    <location>
        <begin position="58"/>
        <end position="180"/>
    </location>
</feature>
<dbReference type="Gene3D" id="3.30.1330.40">
    <property type="entry name" value="RutC-like"/>
    <property type="match status" value="1"/>
</dbReference>
<proteinExistence type="predicted"/>
<dbReference type="EMBL" id="JBHSIZ010000011">
    <property type="protein sequence ID" value="MFC4956874.1"/>
    <property type="molecule type" value="Genomic_DNA"/>
</dbReference>
<comment type="caution">
    <text evidence="2">The sequence shown here is derived from an EMBL/GenBank/DDBJ whole genome shotgun (WGS) entry which is preliminary data.</text>
</comment>
<dbReference type="Proteomes" id="UP001595834">
    <property type="component" value="Unassembled WGS sequence"/>
</dbReference>
<evidence type="ECO:0000313" key="2">
    <source>
        <dbReference type="EMBL" id="MFC4956874.1"/>
    </source>
</evidence>
<organism evidence="2 3">
    <name type="scientific">Streptomyces mauvecolor</name>
    <dbReference type="NCBI Taxonomy" id="58345"/>
    <lineage>
        <taxon>Bacteria</taxon>
        <taxon>Bacillati</taxon>
        <taxon>Actinomycetota</taxon>
        <taxon>Actinomycetes</taxon>
        <taxon>Kitasatosporales</taxon>
        <taxon>Streptomycetaceae</taxon>
        <taxon>Streptomyces</taxon>
    </lineage>
</organism>
<sequence length="331" mass="36469">MSIRAHFAPIREIPKAEQGRHVLASVTFTTTASLTLTEHGSPDLAIPMADGPAQEFREVWTVPGRPRWAIRDDLAYAHDGQYLFIAGLLPEQDVYTPPVRKLYEKAFALVNHLGYAHIFRMWNFVGDIVGANAEGMEVYQDFVQGRAQAFETYKGRGTAHMPAATGIGTRDRGIAFSLLASHQDVPRHVENLKQTPAYHYPKEYGPKPPSFARATILGDALYVSGTASILGHATVHQGDVESQTRVVLDNIAHLVSRENLTAQGIDDGHELKDLRLIKVYVRHASDIPAVRAACEEACGTGVEVKYLNVAVCRDDLLVEIEGIVPGREWAL</sequence>
<dbReference type="NCBIfam" id="TIGR04444">
    <property type="entry name" value="chori_FkbO_Hyg5"/>
    <property type="match status" value="1"/>
</dbReference>
<name>A0ABV9UKV0_9ACTN</name>